<dbReference type="InterPro" id="IPR001251">
    <property type="entry name" value="CRAL-TRIO_dom"/>
</dbReference>
<evidence type="ECO:0000313" key="2">
    <source>
        <dbReference type="EMBL" id="CAE0256428.1"/>
    </source>
</evidence>
<protein>
    <recommendedName>
        <fullName evidence="1">CRAL-TRIO domain-containing protein</fullName>
    </recommendedName>
</protein>
<dbReference type="EMBL" id="HBIB01028661">
    <property type="protein sequence ID" value="CAE0256428.1"/>
    <property type="molecule type" value="Transcribed_RNA"/>
</dbReference>
<feature type="domain" description="CRAL-TRIO" evidence="1">
    <location>
        <begin position="99"/>
        <end position="261"/>
    </location>
</feature>
<sequence length="267" mass="31331">MGKSKKGALEPAPEGETYKLQEYDIEITDGQELANFRYLKEDLKDLSEEDKKIGNVDDLRFLQFTRAFRNQKKGHEAAAEALKRTIEWRREYKPLEITNDDVRNEVKTGKAYHFGRDMDGRPALWIHVSLHDKKTRVLEETVKYGVMCMEHCLTQLEGTEYKQRQVGLVFDLTNFGLRNMDYDFVKELLRCLQNYYPENMGKTYVVNAPLIFRGFWAIVKPWIDPFTVQKIQFVNSLEKLTRYFTPANIPKRLGGESYEYQIPAGYE</sequence>
<reference evidence="2" key="1">
    <citation type="submission" date="2021-01" db="EMBL/GenBank/DDBJ databases">
        <authorList>
            <person name="Corre E."/>
            <person name="Pelletier E."/>
            <person name="Niang G."/>
            <person name="Scheremetjew M."/>
            <person name="Finn R."/>
            <person name="Kale V."/>
            <person name="Holt S."/>
            <person name="Cochrane G."/>
            <person name="Meng A."/>
            <person name="Brown T."/>
            <person name="Cohen L."/>
        </authorList>
    </citation>
    <scope>NUCLEOTIDE SEQUENCE</scope>
    <source>
        <strain evidence="2">NIES-2562</strain>
    </source>
</reference>
<dbReference type="CDD" id="cd00170">
    <property type="entry name" value="SEC14"/>
    <property type="match status" value="1"/>
</dbReference>
<dbReference type="Gene3D" id="3.40.525.10">
    <property type="entry name" value="CRAL-TRIO lipid binding domain"/>
    <property type="match status" value="1"/>
</dbReference>
<evidence type="ECO:0000259" key="1">
    <source>
        <dbReference type="PROSITE" id="PS50191"/>
    </source>
</evidence>
<dbReference type="PROSITE" id="PS50191">
    <property type="entry name" value="CRAL_TRIO"/>
    <property type="match status" value="1"/>
</dbReference>
<dbReference type="AlphaFoldDB" id="A0A7S3DFT9"/>
<dbReference type="SUPFAM" id="SSF52087">
    <property type="entry name" value="CRAL/TRIO domain"/>
    <property type="match status" value="1"/>
</dbReference>
<dbReference type="Pfam" id="PF00650">
    <property type="entry name" value="CRAL_TRIO"/>
    <property type="match status" value="1"/>
</dbReference>
<dbReference type="InterPro" id="IPR036865">
    <property type="entry name" value="CRAL-TRIO_dom_sf"/>
</dbReference>
<accession>A0A7S3DFT9</accession>
<gene>
    <name evidence="2" type="ORF">PBIL07802_LOCUS18683</name>
</gene>
<dbReference type="SMART" id="SM00516">
    <property type="entry name" value="SEC14"/>
    <property type="match status" value="1"/>
</dbReference>
<proteinExistence type="predicted"/>
<organism evidence="2">
    <name type="scientific">Palpitomonas bilix</name>
    <dbReference type="NCBI Taxonomy" id="652834"/>
    <lineage>
        <taxon>Eukaryota</taxon>
        <taxon>Eukaryota incertae sedis</taxon>
    </lineage>
</organism>
<name>A0A7S3DFT9_9EUKA</name>
<dbReference type="PANTHER" id="PTHR46590">
    <property type="entry name" value="PHOSPHATIDYLINOSITOL TRANSFER PROTEIN CSR1-RELATED"/>
    <property type="match status" value="1"/>
</dbReference>
<dbReference type="InterPro" id="IPR052432">
    <property type="entry name" value="PITP/CRAL-TRIO"/>
</dbReference>
<dbReference type="PANTHER" id="PTHR46590:SF1">
    <property type="entry name" value="PHOSPHATIDYLINOSITOL TRANSFER PROTEIN CSR1"/>
    <property type="match status" value="1"/>
</dbReference>